<dbReference type="SUPFAM" id="SSF51556">
    <property type="entry name" value="Metallo-dependent hydrolases"/>
    <property type="match status" value="1"/>
</dbReference>
<dbReference type="CDD" id="cd01300">
    <property type="entry name" value="YtcJ_like"/>
    <property type="match status" value="1"/>
</dbReference>
<evidence type="ECO:0000259" key="2">
    <source>
        <dbReference type="Pfam" id="PF07969"/>
    </source>
</evidence>
<dbReference type="Gene3D" id="2.30.40.10">
    <property type="entry name" value="Urease, subunit C, domain 1"/>
    <property type="match status" value="1"/>
</dbReference>
<proteinExistence type="predicted"/>
<dbReference type="InterPro" id="IPR033932">
    <property type="entry name" value="YtcJ-like"/>
</dbReference>
<dbReference type="SUPFAM" id="SSF51338">
    <property type="entry name" value="Composite domain of metallo-dependent hydrolases"/>
    <property type="match status" value="1"/>
</dbReference>
<dbReference type="Gene3D" id="3.20.20.140">
    <property type="entry name" value="Metal-dependent hydrolases"/>
    <property type="match status" value="1"/>
</dbReference>
<evidence type="ECO:0000313" key="3">
    <source>
        <dbReference type="EMBL" id="WCL54218.1"/>
    </source>
</evidence>
<dbReference type="PROSITE" id="PS51257">
    <property type="entry name" value="PROKAR_LIPOPROTEIN"/>
    <property type="match status" value="1"/>
</dbReference>
<dbReference type="Proteomes" id="UP001217500">
    <property type="component" value="Chromosome"/>
</dbReference>
<evidence type="ECO:0000313" key="4">
    <source>
        <dbReference type="Proteomes" id="UP001217500"/>
    </source>
</evidence>
<reference evidence="3" key="1">
    <citation type="submission" date="2023-01" db="EMBL/GenBank/DDBJ databases">
        <title>The genome sequence of Kordiimonadaceae bacterium 6D33.</title>
        <authorList>
            <person name="Liu Y."/>
        </authorList>
    </citation>
    <scope>NUCLEOTIDE SEQUENCE</scope>
    <source>
        <strain evidence="3">6D33</strain>
    </source>
</reference>
<name>A0AAE9XND5_9PROT</name>
<dbReference type="InterPro" id="IPR011059">
    <property type="entry name" value="Metal-dep_hydrolase_composite"/>
</dbReference>
<dbReference type="Gene3D" id="3.10.310.70">
    <property type="match status" value="1"/>
</dbReference>
<dbReference type="AlphaFoldDB" id="A0AAE9XND5"/>
<dbReference type="InterPro" id="IPR013108">
    <property type="entry name" value="Amidohydro_3"/>
</dbReference>
<dbReference type="GO" id="GO:0016810">
    <property type="term" value="F:hydrolase activity, acting on carbon-nitrogen (but not peptide) bonds"/>
    <property type="evidence" value="ECO:0007669"/>
    <property type="project" value="InterPro"/>
</dbReference>
<feature type="chain" id="PRO_5042291988" evidence="1">
    <location>
        <begin position="23"/>
        <end position="555"/>
    </location>
</feature>
<dbReference type="KEGG" id="gso:PH603_00405"/>
<dbReference type="EMBL" id="CP116805">
    <property type="protein sequence ID" value="WCL54218.1"/>
    <property type="molecule type" value="Genomic_DNA"/>
</dbReference>
<dbReference type="RefSeq" id="WP_289503937.1">
    <property type="nucleotide sequence ID" value="NZ_CP116805.1"/>
</dbReference>
<dbReference type="PANTHER" id="PTHR22642:SF2">
    <property type="entry name" value="PROTEIN LONG AFTER FAR-RED 3"/>
    <property type="match status" value="1"/>
</dbReference>
<accession>A0AAE9XND5</accession>
<dbReference type="Pfam" id="PF07969">
    <property type="entry name" value="Amidohydro_3"/>
    <property type="match status" value="1"/>
</dbReference>
<feature type="domain" description="Amidohydrolase 3" evidence="2">
    <location>
        <begin position="76"/>
        <end position="552"/>
    </location>
</feature>
<evidence type="ECO:0000256" key="1">
    <source>
        <dbReference type="SAM" id="SignalP"/>
    </source>
</evidence>
<protein>
    <submittedName>
        <fullName evidence="3">Amidohydrolase</fullName>
    </submittedName>
</protein>
<keyword evidence="4" id="KW-1185">Reference proteome</keyword>
<dbReference type="PANTHER" id="PTHR22642">
    <property type="entry name" value="IMIDAZOLONEPROPIONASE"/>
    <property type="match status" value="1"/>
</dbReference>
<dbReference type="InterPro" id="IPR032466">
    <property type="entry name" value="Metal_Hydrolase"/>
</dbReference>
<sequence>MRHLWKAAVGLSFLLAACSVESEVETPLADTIIWGGPVYTADDGNPTAEAVAIKDGRIMGVGNRADIALLVGPSTQIIDLAGAALFPGFTDSHAHLDGIGRRELTLDLTGTASVSDLQARLQSWREAHPEDTIVAGLGWIETHWPEKRFPTAADLDLAIADVPVILSRADGHAVIVNSAALKAAGITADTEPPFGGDILKDEAGEPTGMLIDNAMGLVQKLIPEPGATEQTKFLKVGAELYAHRGWTGMHYMSAAWSDVPLLTDLSSSDEVGIRVYVVPDGARAGALLEDGPVTNENGRIITRAIKLYVDGALGSRGAALLEPYADAHTSGLMLISEEEAKGYMRKALKHGVQVATHAIGDKGNRVLLDWYKDVLKGKLDDDLRWRIEHVQVITDEDAPRMKAMGIIPSMQPSHVISDMHFAPARLGPDRIHEAYAWRTVLRAGSIIAGGSDAPVEKGDPLVEFYAAIGRTDLSGYQGPDWQADQVMTRDEALKAFTIWPATASFQEKDIGTISIGKKADLTAFSVDLMTAPLADIPNGHAVLTMVDGKVLFQNR</sequence>
<keyword evidence="1" id="KW-0732">Signal</keyword>
<feature type="signal peptide" evidence="1">
    <location>
        <begin position="1"/>
        <end position="22"/>
    </location>
</feature>
<organism evidence="3 4">
    <name type="scientific">Gimibacter soli</name>
    <dbReference type="NCBI Taxonomy" id="3024400"/>
    <lineage>
        <taxon>Bacteria</taxon>
        <taxon>Pseudomonadati</taxon>
        <taxon>Pseudomonadota</taxon>
        <taxon>Alphaproteobacteria</taxon>
        <taxon>Kordiimonadales</taxon>
        <taxon>Temperatibacteraceae</taxon>
        <taxon>Gimibacter</taxon>
    </lineage>
</organism>
<gene>
    <name evidence="3" type="ORF">PH603_00405</name>
</gene>